<dbReference type="PANTHER" id="PTHR42939">
    <property type="entry name" value="ABC TRANSPORTER ATP-BINDING PROTEIN ALBC-RELATED"/>
    <property type="match status" value="1"/>
</dbReference>
<keyword evidence="1" id="KW-0813">Transport</keyword>
<name>D6PBI6_9ARCH</name>
<dbReference type="SUPFAM" id="SSF52540">
    <property type="entry name" value="P-loop containing nucleoside triphosphate hydrolases"/>
    <property type="match status" value="1"/>
</dbReference>
<dbReference type="CDD" id="cd03230">
    <property type="entry name" value="ABC_DR_subfamily_A"/>
    <property type="match status" value="1"/>
</dbReference>
<keyword evidence="3" id="KW-0067">ATP-binding</keyword>
<feature type="domain" description="ABC transporter" evidence="4">
    <location>
        <begin position="1"/>
        <end position="224"/>
    </location>
</feature>
<dbReference type="InterPro" id="IPR051782">
    <property type="entry name" value="ABC_Transporter_VariousFunc"/>
</dbReference>
<dbReference type="SMART" id="SM00382">
    <property type="entry name" value="AAA"/>
    <property type="match status" value="1"/>
</dbReference>
<evidence type="ECO:0000256" key="1">
    <source>
        <dbReference type="ARBA" id="ARBA00022448"/>
    </source>
</evidence>
<dbReference type="InterPro" id="IPR003439">
    <property type="entry name" value="ABC_transporter-like_ATP-bd"/>
</dbReference>
<evidence type="ECO:0000259" key="4">
    <source>
        <dbReference type="PROSITE" id="PS50893"/>
    </source>
</evidence>
<dbReference type="Gene3D" id="3.40.50.300">
    <property type="entry name" value="P-loop containing nucleotide triphosphate hydrolases"/>
    <property type="match status" value="1"/>
</dbReference>
<protein>
    <submittedName>
        <fullName evidence="5">ABC type transport system ATPase component</fullName>
    </submittedName>
</protein>
<dbReference type="EMBL" id="GU942963">
    <property type="protein sequence ID" value="ADD93087.1"/>
    <property type="molecule type" value="Genomic_DNA"/>
</dbReference>
<organism evidence="5">
    <name type="scientific">uncultured archaeon MedDCM-OCT-S05-C205</name>
    <dbReference type="NCBI Taxonomy" id="743089"/>
    <lineage>
        <taxon>Archaea</taxon>
        <taxon>environmental samples</taxon>
    </lineage>
</organism>
<reference evidence="5" key="1">
    <citation type="journal article" date="2010" name="ISME J.">
        <title>Metagenome of the Mediterranean deep chlorophyll maximum studied by direct and fosmid library 454 pyrosequencing.</title>
        <authorList>
            <person name="Ghai R."/>
            <person name="Martin-Cuadrado A.B."/>
            <person name="Molto A.G."/>
            <person name="Heredia I.G."/>
            <person name="Cabrera R."/>
            <person name="Martin J."/>
            <person name="Verdu M."/>
            <person name="Deschamps P."/>
            <person name="Moreira D."/>
            <person name="Lopez-Garcia P."/>
            <person name="Mira A."/>
            <person name="Rodriguez-Valera F."/>
        </authorList>
    </citation>
    <scope>NUCLEOTIDE SEQUENCE</scope>
</reference>
<dbReference type="PROSITE" id="PS00211">
    <property type="entry name" value="ABC_TRANSPORTER_1"/>
    <property type="match status" value="1"/>
</dbReference>
<dbReference type="PROSITE" id="PS50893">
    <property type="entry name" value="ABC_TRANSPORTER_2"/>
    <property type="match status" value="1"/>
</dbReference>
<dbReference type="GO" id="GO:0016887">
    <property type="term" value="F:ATP hydrolysis activity"/>
    <property type="evidence" value="ECO:0007669"/>
    <property type="project" value="InterPro"/>
</dbReference>
<sequence length="250" mass="28161">MAKKYGDFIALHPLNVEVHAGEFFGVFGPNGAGKSTFIKLLTGQLRPSKGRIEVLGVNAVSDPQKVKANIGIVPESESPPSFLTPFEFLEFVAKLRSVDQIQEHVEHWIDWFGLEEKRDTMCKDLSKGQRQKVMLAAAFIHKPKLLFLDEPFANLDPIYQRKCRQWLLEHVKNGGTIFLCSHVLEMAERMCNRMAIINHGKVLAAGTVKGLKESDEETLEDVFIRLVGRSIEDVERLSDEGIKDGESEEE</sequence>
<dbReference type="InterPro" id="IPR017871">
    <property type="entry name" value="ABC_transporter-like_CS"/>
</dbReference>
<dbReference type="InterPro" id="IPR003593">
    <property type="entry name" value="AAA+_ATPase"/>
</dbReference>
<dbReference type="AlphaFoldDB" id="D6PBI6"/>
<dbReference type="Pfam" id="PF00005">
    <property type="entry name" value="ABC_tran"/>
    <property type="match status" value="1"/>
</dbReference>
<proteinExistence type="predicted"/>
<keyword evidence="2" id="KW-0547">Nucleotide-binding</keyword>
<dbReference type="GO" id="GO:0005524">
    <property type="term" value="F:ATP binding"/>
    <property type="evidence" value="ECO:0007669"/>
    <property type="project" value="UniProtKB-KW"/>
</dbReference>
<evidence type="ECO:0000256" key="3">
    <source>
        <dbReference type="ARBA" id="ARBA00022840"/>
    </source>
</evidence>
<dbReference type="PANTHER" id="PTHR42939:SF1">
    <property type="entry name" value="ABC TRANSPORTER ATP-BINDING PROTEIN ALBC-RELATED"/>
    <property type="match status" value="1"/>
</dbReference>
<evidence type="ECO:0000256" key="2">
    <source>
        <dbReference type="ARBA" id="ARBA00022741"/>
    </source>
</evidence>
<evidence type="ECO:0000313" key="5">
    <source>
        <dbReference type="EMBL" id="ADD93087.1"/>
    </source>
</evidence>
<dbReference type="InterPro" id="IPR027417">
    <property type="entry name" value="P-loop_NTPase"/>
</dbReference>
<accession>D6PBI6</accession>